<gene>
    <name evidence="2" type="ORF">Zmor_021280</name>
</gene>
<feature type="compositionally biased region" description="Basic and acidic residues" evidence="1">
    <location>
        <begin position="99"/>
        <end position="116"/>
    </location>
</feature>
<evidence type="ECO:0000256" key="1">
    <source>
        <dbReference type="SAM" id="MobiDB-lite"/>
    </source>
</evidence>
<evidence type="ECO:0000313" key="3">
    <source>
        <dbReference type="Proteomes" id="UP001168821"/>
    </source>
</evidence>
<organism evidence="2 3">
    <name type="scientific">Zophobas morio</name>
    <dbReference type="NCBI Taxonomy" id="2755281"/>
    <lineage>
        <taxon>Eukaryota</taxon>
        <taxon>Metazoa</taxon>
        <taxon>Ecdysozoa</taxon>
        <taxon>Arthropoda</taxon>
        <taxon>Hexapoda</taxon>
        <taxon>Insecta</taxon>
        <taxon>Pterygota</taxon>
        <taxon>Neoptera</taxon>
        <taxon>Endopterygota</taxon>
        <taxon>Coleoptera</taxon>
        <taxon>Polyphaga</taxon>
        <taxon>Cucujiformia</taxon>
        <taxon>Tenebrionidae</taxon>
        <taxon>Zophobas</taxon>
    </lineage>
</organism>
<evidence type="ECO:0000313" key="2">
    <source>
        <dbReference type="EMBL" id="KAJ3649542.1"/>
    </source>
</evidence>
<proteinExistence type="predicted"/>
<protein>
    <submittedName>
        <fullName evidence="2">Uncharacterized protein</fullName>
    </submittedName>
</protein>
<name>A0AA38I862_9CUCU</name>
<sequence>MDAAGVTENKDIQQNSYVTVIPVEYPRNRGYNTQNPEYMVEQYRSHDDYIQTEDLSSSQGALYSVSQRVPTVSASYSSLCATDTGYATEQPTFPGVQSDWERERTVSTTDTTKDASSDVLSDKQTNGQEHRLNLTVEKVQAA</sequence>
<reference evidence="2" key="1">
    <citation type="journal article" date="2023" name="G3 (Bethesda)">
        <title>Whole genome assemblies of Zophobas morio and Tenebrio molitor.</title>
        <authorList>
            <person name="Kaur S."/>
            <person name="Stinson S.A."/>
            <person name="diCenzo G.C."/>
        </authorList>
    </citation>
    <scope>NUCLEOTIDE SEQUENCE</scope>
    <source>
        <strain evidence="2">QUZm001</strain>
    </source>
</reference>
<dbReference type="Proteomes" id="UP001168821">
    <property type="component" value="Unassembled WGS sequence"/>
</dbReference>
<keyword evidence="3" id="KW-1185">Reference proteome</keyword>
<comment type="caution">
    <text evidence="2">The sequence shown here is derived from an EMBL/GenBank/DDBJ whole genome shotgun (WGS) entry which is preliminary data.</text>
</comment>
<accession>A0AA38I862</accession>
<dbReference type="AlphaFoldDB" id="A0AA38I862"/>
<feature type="region of interest" description="Disordered" evidence="1">
    <location>
        <begin position="90"/>
        <end position="134"/>
    </location>
</feature>
<dbReference type="EMBL" id="JALNTZ010000006">
    <property type="protein sequence ID" value="KAJ3649542.1"/>
    <property type="molecule type" value="Genomic_DNA"/>
</dbReference>